<keyword evidence="3" id="KW-0808">Transferase</keyword>
<keyword evidence="5" id="KW-0443">Lipid metabolism</keyword>
<accession>A0A421B459</accession>
<dbReference type="PANTHER" id="PTHR43667">
    <property type="entry name" value="CYCLOPROPANE-FATTY-ACYL-PHOSPHOLIPID SYNTHASE"/>
    <property type="match status" value="1"/>
</dbReference>
<comment type="similarity">
    <text evidence="1">Belongs to the CFA/CMAS family.</text>
</comment>
<keyword evidence="7" id="KW-1185">Reference proteome</keyword>
<gene>
    <name evidence="6" type="ORF">CLV68_3700</name>
</gene>
<sequence length="428" mass="47236">MATSPVAPVLVEVAERVLGGPLPLRVRAWDGSEAGPEGGPVAVVRDRRALRRLLWDPNELGLARAYVSGELDVDGDLGEALSLFWAMARGGGIRKVTVKDKLSLVGTGVRLGLVGPRPRPPAEEARLSGRKHTRHRDRAAIAHHYDMSNAFYERVLDPNMAYSCAYWTSDAPDYGVEDAQRDKLELVCVKLGLRPGMRMLDVGCGWGSLAIHAAKHHRVHVTGITLSEQQRDFVLERIAAEGLGDRVDVRLQDYRELTDEPFDAIGTLEMGEHVGAENYPRYAETLFRMLKPEGRLLLQQMSRGAVAQGGGSFIETYIAPDMNMRPVGQTVDMLEDTGLEVRDVEALREHYVWTCRAWGETIESRWDELVALAGETTTRVWRLYMAGSALAFEENRIGVHQVLAVRPTAAGVAGLPRTRAELLASESV</sequence>
<reference evidence="6 7" key="1">
    <citation type="submission" date="2018-10" db="EMBL/GenBank/DDBJ databases">
        <title>Genomic Encyclopedia of Archaeal and Bacterial Type Strains, Phase II (KMG-II): from individual species to whole genera.</title>
        <authorList>
            <person name="Goeker M."/>
        </authorList>
    </citation>
    <scope>NUCLEOTIDE SEQUENCE [LARGE SCALE GENOMIC DNA]</scope>
    <source>
        <strain evidence="6 7">DSM 45657</strain>
    </source>
</reference>
<name>A0A421B459_9PSEU</name>
<evidence type="ECO:0000256" key="4">
    <source>
        <dbReference type="ARBA" id="ARBA00022691"/>
    </source>
</evidence>
<proteinExistence type="inferred from homology"/>
<evidence type="ECO:0000256" key="2">
    <source>
        <dbReference type="ARBA" id="ARBA00022603"/>
    </source>
</evidence>
<dbReference type="Pfam" id="PF02353">
    <property type="entry name" value="CMAS"/>
    <property type="match status" value="1"/>
</dbReference>
<dbReference type="Proteomes" id="UP000282454">
    <property type="component" value="Unassembled WGS sequence"/>
</dbReference>
<dbReference type="InterPro" id="IPR029063">
    <property type="entry name" value="SAM-dependent_MTases_sf"/>
</dbReference>
<dbReference type="AlphaFoldDB" id="A0A421B459"/>
<dbReference type="GO" id="GO:0008168">
    <property type="term" value="F:methyltransferase activity"/>
    <property type="evidence" value="ECO:0007669"/>
    <property type="project" value="UniProtKB-KW"/>
</dbReference>
<dbReference type="InterPro" id="IPR003333">
    <property type="entry name" value="CMAS"/>
</dbReference>
<evidence type="ECO:0000313" key="6">
    <source>
        <dbReference type="EMBL" id="RLK59216.1"/>
    </source>
</evidence>
<dbReference type="InterPro" id="IPR050723">
    <property type="entry name" value="CFA/CMAS"/>
</dbReference>
<dbReference type="RefSeq" id="WP_246009953.1">
    <property type="nucleotide sequence ID" value="NZ_RCDD01000002.1"/>
</dbReference>
<organism evidence="6 7">
    <name type="scientific">Actinokineospora cianjurensis</name>
    <dbReference type="NCBI Taxonomy" id="585224"/>
    <lineage>
        <taxon>Bacteria</taxon>
        <taxon>Bacillati</taxon>
        <taxon>Actinomycetota</taxon>
        <taxon>Actinomycetes</taxon>
        <taxon>Pseudonocardiales</taxon>
        <taxon>Pseudonocardiaceae</taxon>
        <taxon>Actinokineospora</taxon>
    </lineage>
</organism>
<dbReference type="PANTHER" id="PTHR43667:SF1">
    <property type="entry name" value="CYCLOPROPANE-FATTY-ACYL-PHOSPHOLIPID SYNTHASE"/>
    <property type="match status" value="1"/>
</dbReference>
<evidence type="ECO:0000256" key="5">
    <source>
        <dbReference type="ARBA" id="ARBA00023098"/>
    </source>
</evidence>
<comment type="caution">
    <text evidence="6">The sequence shown here is derived from an EMBL/GenBank/DDBJ whole genome shotgun (WGS) entry which is preliminary data.</text>
</comment>
<evidence type="ECO:0000256" key="3">
    <source>
        <dbReference type="ARBA" id="ARBA00022679"/>
    </source>
</evidence>
<keyword evidence="4" id="KW-0949">S-adenosyl-L-methionine</keyword>
<evidence type="ECO:0000313" key="7">
    <source>
        <dbReference type="Proteomes" id="UP000282454"/>
    </source>
</evidence>
<dbReference type="Gene3D" id="3.40.50.150">
    <property type="entry name" value="Vaccinia Virus protein VP39"/>
    <property type="match status" value="1"/>
</dbReference>
<dbReference type="GO" id="GO:0032259">
    <property type="term" value="P:methylation"/>
    <property type="evidence" value="ECO:0007669"/>
    <property type="project" value="UniProtKB-KW"/>
</dbReference>
<dbReference type="SUPFAM" id="SSF53335">
    <property type="entry name" value="S-adenosyl-L-methionine-dependent methyltransferases"/>
    <property type="match status" value="1"/>
</dbReference>
<dbReference type="CDD" id="cd02440">
    <property type="entry name" value="AdoMet_MTases"/>
    <property type="match status" value="1"/>
</dbReference>
<evidence type="ECO:0000256" key="1">
    <source>
        <dbReference type="ARBA" id="ARBA00010815"/>
    </source>
</evidence>
<protein>
    <submittedName>
        <fullName evidence="6">Cyclopropane-fatty-acyl-phospholipid synthase</fullName>
    </submittedName>
</protein>
<dbReference type="PIRSF" id="PIRSF003085">
    <property type="entry name" value="CMAS"/>
    <property type="match status" value="1"/>
</dbReference>
<dbReference type="EMBL" id="RCDD01000002">
    <property type="protein sequence ID" value="RLK59216.1"/>
    <property type="molecule type" value="Genomic_DNA"/>
</dbReference>
<dbReference type="GO" id="GO:0008610">
    <property type="term" value="P:lipid biosynthetic process"/>
    <property type="evidence" value="ECO:0007669"/>
    <property type="project" value="InterPro"/>
</dbReference>
<keyword evidence="2" id="KW-0489">Methyltransferase</keyword>